<keyword evidence="8" id="KW-1185">Reference proteome</keyword>
<keyword evidence="3 7" id="KW-0689">Ribosomal protein</keyword>
<comment type="caution">
    <text evidence="7">The sequence shown here is derived from an EMBL/GenBank/DDBJ whole genome shotgun (WGS) entry which is preliminary data.</text>
</comment>
<dbReference type="GO" id="GO:0003735">
    <property type="term" value="F:structural constituent of ribosome"/>
    <property type="evidence" value="ECO:0007669"/>
    <property type="project" value="TreeGrafter"/>
</dbReference>
<dbReference type="Proteomes" id="UP000439903">
    <property type="component" value="Unassembled WGS sequence"/>
</dbReference>
<dbReference type="InterPro" id="IPR042776">
    <property type="entry name" value="Ribosomal_mL53_fung"/>
</dbReference>
<accession>A0A8H4ACI2</accession>
<dbReference type="Pfam" id="PF10780">
    <property type="entry name" value="MRP_L53"/>
    <property type="match status" value="1"/>
</dbReference>
<dbReference type="PANTHER" id="PTHR28236:SF1">
    <property type="entry name" value="LARGE RIBOSOMAL SUBUNIT PROTEIN ML53"/>
    <property type="match status" value="1"/>
</dbReference>
<keyword evidence="4" id="KW-0496">Mitochondrion</keyword>
<reference evidence="7 8" key="1">
    <citation type="journal article" date="2019" name="Environ. Microbiol.">
        <title>At the nexus of three kingdoms: the genome of the mycorrhizal fungus Gigaspora margarita provides insights into plant, endobacterial and fungal interactions.</title>
        <authorList>
            <person name="Venice F."/>
            <person name="Ghignone S."/>
            <person name="Salvioli di Fossalunga A."/>
            <person name="Amselem J."/>
            <person name="Novero M."/>
            <person name="Xianan X."/>
            <person name="Sedzielewska Toro K."/>
            <person name="Morin E."/>
            <person name="Lipzen A."/>
            <person name="Grigoriev I.V."/>
            <person name="Henrissat B."/>
            <person name="Martin F.M."/>
            <person name="Bonfante P."/>
        </authorList>
    </citation>
    <scope>NUCLEOTIDE SEQUENCE [LARGE SCALE GENOMIC DNA]</scope>
    <source>
        <strain evidence="7 8">BEG34</strain>
    </source>
</reference>
<evidence type="ECO:0000256" key="6">
    <source>
        <dbReference type="ARBA" id="ARBA00035180"/>
    </source>
</evidence>
<evidence type="ECO:0000256" key="1">
    <source>
        <dbReference type="ARBA" id="ARBA00004173"/>
    </source>
</evidence>
<proteinExistence type="inferred from homology"/>
<protein>
    <recommendedName>
        <fullName evidence="6">Large ribosomal subunit protein mL53</fullName>
    </recommendedName>
</protein>
<keyword evidence="5" id="KW-0687">Ribonucleoprotein</keyword>
<dbReference type="GO" id="GO:0005762">
    <property type="term" value="C:mitochondrial large ribosomal subunit"/>
    <property type="evidence" value="ECO:0007669"/>
    <property type="project" value="TreeGrafter"/>
</dbReference>
<sequence>MLKYINQVDIKFAPFSKASKSSRLFLNRIMTDKARLANPNAIINTVILSDVKKEPRINITYSDGKKVHIRTGDKTIEHVLTIVNKHMRKLQDNEDFAT</sequence>
<evidence type="ECO:0000313" key="8">
    <source>
        <dbReference type="Proteomes" id="UP000439903"/>
    </source>
</evidence>
<dbReference type="Gene3D" id="3.40.30.10">
    <property type="entry name" value="Glutaredoxin"/>
    <property type="match status" value="1"/>
</dbReference>
<dbReference type="EMBL" id="WTPW01000794">
    <property type="protein sequence ID" value="KAF0479041.1"/>
    <property type="molecule type" value="Genomic_DNA"/>
</dbReference>
<dbReference type="PANTHER" id="PTHR28236">
    <property type="entry name" value="54S RIBOSOMAL PROTEIN L44, MITOCHONDRIAL"/>
    <property type="match status" value="1"/>
</dbReference>
<evidence type="ECO:0000256" key="3">
    <source>
        <dbReference type="ARBA" id="ARBA00022980"/>
    </source>
</evidence>
<evidence type="ECO:0000313" key="7">
    <source>
        <dbReference type="EMBL" id="KAF0479041.1"/>
    </source>
</evidence>
<gene>
    <name evidence="7" type="ORF">F8M41_023905</name>
</gene>
<comment type="subcellular location">
    <subcellularLocation>
        <location evidence="1">Mitochondrion</location>
    </subcellularLocation>
</comment>
<dbReference type="OrthoDB" id="4136894at2759"/>
<dbReference type="InterPro" id="IPR019716">
    <property type="entry name" value="Ribosomal_mL53"/>
</dbReference>
<dbReference type="AlphaFoldDB" id="A0A8H4ACI2"/>
<comment type="similarity">
    <text evidence="2">Belongs to the mitochondrion-specific ribosomal protein mL53 family.</text>
</comment>
<evidence type="ECO:0000256" key="2">
    <source>
        <dbReference type="ARBA" id="ARBA00005557"/>
    </source>
</evidence>
<organism evidence="7 8">
    <name type="scientific">Gigaspora margarita</name>
    <dbReference type="NCBI Taxonomy" id="4874"/>
    <lineage>
        <taxon>Eukaryota</taxon>
        <taxon>Fungi</taxon>
        <taxon>Fungi incertae sedis</taxon>
        <taxon>Mucoromycota</taxon>
        <taxon>Glomeromycotina</taxon>
        <taxon>Glomeromycetes</taxon>
        <taxon>Diversisporales</taxon>
        <taxon>Gigasporaceae</taxon>
        <taxon>Gigaspora</taxon>
    </lineage>
</organism>
<evidence type="ECO:0000256" key="4">
    <source>
        <dbReference type="ARBA" id="ARBA00023128"/>
    </source>
</evidence>
<evidence type="ECO:0000256" key="5">
    <source>
        <dbReference type="ARBA" id="ARBA00023274"/>
    </source>
</evidence>
<name>A0A8H4ACI2_GIGMA</name>